<accession>A0A6P5WDM7</accession>
<keyword evidence="1" id="KW-1185">Reference proteome</keyword>
<dbReference type="GeneID" id="34620135"/>
<dbReference type="RefSeq" id="XP_022590573.2">
    <property type="nucleotide sequence ID" value="XM_022733398.2"/>
</dbReference>
<protein>
    <submittedName>
        <fullName evidence="2">Uncharacterized protein LOC34620135</fullName>
    </submittedName>
</protein>
<dbReference type="Proteomes" id="UP000515125">
    <property type="component" value="Unplaced"/>
</dbReference>
<dbReference type="OrthoDB" id="346285at2759"/>
<gene>
    <name evidence="2" type="primary">LOC34620135</name>
</gene>
<proteinExistence type="predicted"/>
<organism evidence="1 2">
    <name type="scientific">Cyclospora cayetanensis</name>
    <dbReference type="NCBI Taxonomy" id="88456"/>
    <lineage>
        <taxon>Eukaryota</taxon>
        <taxon>Sar</taxon>
        <taxon>Alveolata</taxon>
        <taxon>Apicomplexa</taxon>
        <taxon>Conoidasida</taxon>
        <taxon>Coccidia</taxon>
        <taxon>Eucoccidiorida</taxon>
        <taxon>Eimeriorina</taxon>
        <taxon>Eimeriidae</taxon>
        <taxon>Cyclospora</taxon>
    </lineage>
</organism>
<reference evidence="2" key="1">
    <citation type="submission" date="2025-08" db="UniProtKB">
        <authorList>
            <consortium name="RefSeq"/>
        </authorList>
    </citation>
    <scope>IDENTIFICATION</scope>
</reference>
<sequence length="438" mass="48434">MQRHKTRVTETIQGPPSSRSVLMAGAQTVLEATASRIRHEVNWFDGDLLDEKLLLLQQVEHLDASLSLLERLLPAGADTDVKVLSPEELCEACGHMRMAIHTMLALAPKFRESTHHNLVRQFGSGSCSIFDFCSKRRAAVELPPQKRRSRLRVQLDKLEKQHEACLLDLLLSFEHLITLAVIPPPDAPSRCAEGSRYVLAGQAKLHESHAMLRQLLVEEDDVLLPILEWQLGAATSDLAVARAVLNRLPRPSTSWTRNKIKNHSPAPATVGIRCESKASIVHCHSPGEPSIRFDDHNLRTSPTEPSPHEIRTPVLAANRCFEKDYCMADSSQNPSSSATPFNKPCDSMLQTDGFCDCNNGISSMRNCTSLPDLGALGPCSACCSKDGDRQHQDQAAKRYRWNALECQTGRGVSLSPYEPTAACYTSWNSRVGNACCQR</sequence>
<evidence type="ECO:0000313" key="1">
    <source>
        <dbReference type="Proteomes" id="UP000515125"/>
    </source>
</evidence>
<evidence type="ECO:0000313" key="2">
    <source>
        <dbReference type="RefSeq" id="XP_022590573.2"/>
    </source>
</evidence>
<name>A0A6P5WDM7_9EIME</name>
<dbReference type="AlphaFoldDB" id="A0A6P5WDM7"/>